<feature type="region of interest" description="Disordered" evidence="4">
    <location>
        <begin position="115"/>
        <end position="184"/>
    </location>
</feature>
<protein>
    <submittedName>
        <fullName evidence="5">Uncharacterized protein</fullName>
    </submittedName>
</protein>
<keyword evidence="1" id="KW-0677">Repeat</keyword>
<dbReference type="PaxDb" id="2850-Phatr46231"/>
<dbReference type="EMBL" id="CM000612">
    <property type="protein sequence ID" value="EEC47892.1"/>
    <property type="molecule type" value="Genomic_DNA"/>
</dbReference>
<sequence>MSVSAKESSGKWTVGDPKLDSESQRGSSNGLQEKYEAHGSHPRGLLMASTSEDSSPPAEILQQLQKVSCSVSVSLSSSPSIPLEKFPNQTQEQTIFQEEELTVSACGDRHNGFINTDIQKDPITLQSEDSVSQPAKSKKKREKSIERQSIYPDISCSPLPTGAPARVAGPRRHRRTKSDTSSNLTTIMERPLSPLESMRVRTSSPDSVLTAIPEHGRCLSPTSAVSVMPIFQPTSPNLETSAILAPLILPPLAPSSEHSNAYSSGSACYTKSRNGSLGSRPRVVNRHRRVKSAGTHQLVALDTESLLISQLQDLHARHGTQHAKLSLTYNVLGNVYFRQQRFEAAIETYRKAIVAAQEKDKVPLADSYSNLGTVYWSTGNVDQAIECLQQGLRLRLQQGNVLAIATIHYQLGLVYTLRGTFDEALHQFISCITERGGKSGQELEIARSYDAMGKVYTLRGNFEEALESYDHAIRLKERRGASTVSTLEEVGRVQHTTGDLQASLSTFQSVFDMLKQEVVEMGLSSSKQAQMSDTRSIISGISKELEELSVGRGHFNK</sequence>
<evidence type="ECO:0000313" key="6">
    <source>
        <dbReference type="Proteomes" id="UP000000759"/>
    </source>
</evidence>
<dbReference type="InParanoid" id="B7G0I8"/>
<dbReference type="Pfam" id="PF13424">
    <property type="entry name" value="TPR_12"/>
    <property type="match status" value="2"/>
</dbReference>
<gene>
    <name evidence="5" type="ORF">PHATRDRAFT_46231</name>
</gene>
<dbReference type="Proteomes" id="UP000000759">
    <property type="component" value="Chromosome 9"/>
</dbReference>
<name>B7G0I8_PHATC</name>
<dbReference type="PANTHER" id="PTHR45641:SF1">
    <property type="entry name" value="AAA+ ATPASE DOMAIN-CONTAINING PROTEIN"/>
    <property type="match status" value="1"/>
</dbReference>
<feature type="repeat" description="TPR" evidence="3">
    <location>
        <begin position="365"/>
        <end position="398"/>
    </location>
</feature>
<dbReference type="PROSITE" id="PS50005">
    <property type="entry name" value="TPR"/>
    <property type="match status" value="3"/>
</dbReference>
<feature type="repeat" description="TPR" evidence="3">
    <location>
        <begin position="446"/>
        <end position="479"/>
    </location>
</feature>
<feature type="compositionally biased region" description="Polar residues" evidence="4">
    <location>
        <begin position="124"/>
        <end position="135"/>
    </location>
</feature>
<feature type="compositionally biased region" description="Polar residues" evidence="4">
    <location>
        <begin position="1"/>
        <end position="11"/>
    </location>
</feature>
<evidence type="ECO:0000256" key="4">
    <source>
        <dbReference type="SAM" id="MobiDB-lite"/>
    </source>
</evidence>
<evidence type="ECO:0000256" key="1">
    <source>
        <dbReference type="ARBA" id="ARBA00022737"/>
    </source>
</evidence>
<dbReference type="KEGG" id="pti:PHATRDRAFT_46231"/>
<dbReference type="HOGENOM" id="CLU_489589_0_0_1"/>
<accession>B7G0I8</accession>
<dbReference type="AlphaFoldDB" id="B7G0I8"/>
<evidence type="ECO:0000256" key="2">
    <source>
        <dbReference type="ARBA" id="ARBA00022803"/>
    </source>
</evidence>
<reference evidence="5 6" key="1">
    <citation type="journal article" date="2008" name="Nature">
        <title>The Phaeodactylum genome reveals the evolutionary history of diatom genomes.</title>
        <authorList>
            <person name="Bowler C."/>
            <person name="Allen A.E."/>
            <person name="Badger J.H."/>
            <person name="Grimwood J."/>
            <person name="Jabbari K."/>
            <person name="Kuo A."/>
            <person name="Maheswari U."/>
            <person name="Martens C."/>
            <person name="Maumus F."/>
            <person name="Otillar R.P."/>
            <person name="Rayko E."/>
            <person name="Salamov A."/>
            <person name="Vandepoele K."/>
            <person name="Beszteri B."/>
            <person name="Gruber A."/>
            <person name="Heijde M."/>
            <person name="Katinka M."/>
            <person name="Mock T."/>
            <person name="Valentin K."/>
            <person name="Verret F."/>
            <person name="Berges J.A."/>
            <person name="Brownlee C."/>
            <person name="Cadoret J.P."/>
            <person name="Chiovitti A."/>
            <person name="Choi C.J."/>
            <person name="Coesel S."/>
            <person name="De Martino A."/>
            <person name="Detter J.C."/>
            <person name="Durkin C."/>
            <person name="Falciatore A."/>
            <person name="Fournet J."/>
            <person name="Haruta M."/>
            <person name="Huysman M.J."/>
            <person name="Jenkins B.D."/>
            <person name="Jiroutova K."/>
            <person name="Jorgensen R.E."/>
            <person name="Joubert Y."/>
            <person name="Kaplan A."/>
            <person name="Kroger N."/>
            <person name="Kroth P.G."/>
            <person name="La Roche J."/>
            <person name="Lindquist E."/>
            <person name="Lommer M."/>
            <person name="Martin-Jezequel V."/>
            <person name="Lopez P.J."/>
            <person name="Lucas S."/>
            <person name="Mangogna M."/>
            <person name="McGinnis K."/>
            <person name="Medlin L.K."/>
            <person name="Montsant A."/>
            <person name="Oudot-Le Secq M.P."/>
            <person name="Napoli C."/>
            <person name="Obornik M."/>
            <person name="Parker M.S."/>
            <person name="Petit J.L."/>
            <person name="Porcel B.M."/>
            <person name="Poulsen N."/>
            <person name="Robison M."/>
            <person name="Rychlewski L."/>
            <person name="Rynearson T.A."/>
            <person name="Schmutz J."/>
            <person name="Shapiro H."/>
            <person name="Siaut M."/>
            <person name="Stanley M."/>
            <person name="Sussman M.R."/>
            <person name="Taylor A.R."/>
            <person name="Vardi A."/>
            <person name="von Dassow P."/>
            <person name="Vyverman W."/>
            <person name="Willis A."/>
            <person name="Wyrwicz L.S."/>
            <person name="Rokhsar D.S."/>
            <person name="Weissenbach J."/>
            <person name="Armbrust E.V."/>
            <person name="Green B.R."/>
            <person name="Van de Peer Y."/>
            <person name="Grigoriev I.V."/>
        </authorList>
    </citation>
    <scope>NUCLEOTIDE SEQUENCE [LARGE SCALE GENOMIC DNA]</scope>
    <source>
        <strain evidence="5 6">CCAP 1055/1</strain>
    </source>
</reference>
<dbReference type="SUPFAM" id="SSF48452">
    <property type="entry name" value="TPR-like"/>
    <property type="match status" value="1"/>
</dbReference>
<evidence type="ECO:0000256" key="3">
    <source>
        <dbReference type="PROSITE-ProRule" id="PRU00339"/>
    </source>
</evidence>
<keyword evidence="2 3" id="KW-0802">TPR repeat</keyword>
<dbReference type="SMART" id="SM00028">
    <property type="entry name" value="TPR"/>
    <property type="match status" value="4"/>
</dbReference>
<dbReference type="GeneID" id="7201192"/>
<feature type="region of interest" description="Disordered" evidence="4">
    <location>
        <begin position="1"/>
        <end position="59"/>
    </location>
</feature>
<dbReference type="InterPro" id="IPR019734">
    <property type="entry name" value="TPR_rpt"/>
</dbReference>
<reference evidence="6" key="2">
    <citation type="submission" date="2008-08" db="EMBL/GenBank/DDBJ databases">
        <authorList>
            <consortium name="Diatom Consortium"/>
            <person name="Grigoriev I."/>
            <person name="Grimwood J."/>
            <person name="Kuo A."/>
            <person name="Otillar R.P."/>
            <person name="Salamov A."/>
            <person name="Detter J.C."/>
            <person name="Lindquist E."/>
            <person name="Shapiro H."/>
            <person name="Lucas S."/>
            <person name="Glavina del Rio T."/>
            <person name="Pitluck S."/>
            <person name="Rokhsar D."/>
            <person name="Bowler C."/>
        </authorList>
    </citation>
    <scope>GENOME REANNOTATION</scope>
    <source>
        <strain evidence="6">CCAP 1055/1</strain>
    </source>
</reference>
<evidence type="ECO:0000313" key="5">
    <source>
        <dbReference type="EMBL" id="EEC47892.1"/>
    </source>
</evidence>
<organism evidence="5 6">
    <name type="scientific">Phaeodactylum tricornutum (strain CCAP 1055/1)</name>
    <dbReference type="NCBI Taxonomy" id="556484"/>
    <lineage>
        <taxon>Eukaryota</taxon>
        <taxon>Sar</taxon>
        <taxon>Stramenopiles</taxon>
        <taxon>Ochrophyta</taxon>
        <taxon>Bacillariophyta</taxon>
        <taxon>Bacillariophyceae</taxon>
        <taxon>Bacillariophycidae</taxon>
        <taxon>Naviculales</taxon>
        <taxon>Phaeodactylaceae</taxon>
        <taxon>Phaeodactylum</taxon>
    </lineage>
</organism>
<dbReference type="PROSITE" id="PS50293">
    <property type="entry name" value="TPR_REGION"/>
    <property type="match status" value="1"/>
</dbReference>
<dbReference type="InterPro" id="IPR011990">
    <property type="entry name" value="TPR-like_helical_dom_sf"/>
</dbReference>
<keyword evidence="6" id="KW-1185">Reference proteome</keyword>
<dbReference type="STRING" id="556484.B7G0I8"/>
<dbReference type="Gene3D" id="1.25.40.10">
    <property type="entry name" value="Tetratricopeptide repeat domain"/>
    <property type="match status" value="2"/>
</dbReference>
<feature type="repeat" description="TPR" evidence="3">
    <location>
        <begin position="326"/>
        <end position="359"/>
    </location>
</feature>
<proteinExistence type="predicted"/>
<dbReference type="PANTHER" id="PTHR45641">
    <property type="entry name" value="TETRATRICOPEPTIDE REPEAT PROTEIN (AFU_ORTHOLOGUE AFUA_6G03870)"/>
    <property type="match status" value="1"/>
</dbReference>
<dbReference type="OrthoDB" id="626167at2759"/>
<dbReference type="RefSeq" id="XP_002180484.1">
    <property type="nucleotide sequence ID" value="XM_002180448.1"/>
</dbReference>